<reference evidence="1 2" key="1">
    <citation type="submission" date="2013-11" db="EMBL/GenBank/DDBJ databases">
        <title>Genome sequencing of Stegodyphus mimosarum.</title>
        <authorList>
            <person name="Bechsgaard J."/>
        </authorList>
    </citation>
    <scope>NUCLEOTIDE SEQUENCE [LARGE SCALE GENOMIC DNA]</scope>
</reference>
<sequence length="71" mass="8882">MISVNVYGYEKSELYILHYTKNKLDKHVNLLYLKNDEYNHYCWIKNINRLLRTQMSEHQLFWCHRCLLNLY</sequence>
<dbReference type="AlphaFoldDB" id="A0A087UE50"/>
<dbReference type="Proteomes" id="UP000054359">
    <property type="component" value="Unassembled WGS sequence"/>
</dbReference>
<evidence type="ECO:0000313" key="2">
    <source>
        <dbReference type="Proteomes" id="UP000054359"/>
    </source>
</evidence>
<dbReference type="EMBL" id="KK119408">
    <property type="protein sequence ID" value="KFM75639.1"/>
    <property type="molecule type" value="Genomic_DNA"/>
</dbReference>
<dbReference type="PANTHER" id="PTHR31511:SF12">
    <property type="entry name" value="RHO TERMINATION FACTOR N-TERMINAL DOMAIN-CONTAINING PROTEIN"/>
    <property type="match status" value="1"/>
</dbReference>
<proteinExistence type="predicted"/>
<feature type="non-terminal residue" evidence="1">
    <location>
        <position position="71"/>
    </location>
</feature>
<accession>A0A087UE50</accession>
<organism evidence="1 2">
    <name type="scientific">Stegodyphus mimosarum</name>
    <name type="common">African social velvet spider</name>
    <dbReference type="NCBI Taxonomy" id="407821"/>
    <lineage>
        <taxon>Eukaryota</taxon>
        <taxon>Metazoa</taxon>
        <taxon>Ecdysozoa</taxon>
        <taxon>Arthropoda</taxon>
        <taxon>Chelicerata</taxon>
        <taxon>Arachnida</taxon>
        <taxon>Araneae</taxon>
        <taxon>Araneomorphae</taxon>
        <taxon>Entelegynae</taxon>
        <taxon>Eresoidea</taxon>
        <taxon>Eresidae</taxon>
        <taxon>Stegodyphus</taxon>
    </lineage>
</organism>
<dbReference type="OrthoDB" id="6436643at2759"/>
<name>A0A087UE50_STEMI</name>
<protein>
    <submittedName>
        <fullName evidence="1">Uncharacterized protein</fullName>
    </submittedName>
</protein>
<gene>
    <name evidence="1" type="ORF">X975_10487</name>
</gene>
<keyword evidence="2" id="KW-1185">Reference proteome</keyword>
<dbReference type="PANTHER" id="PTHR31511">
    <property type="entry name" value="PROTEIN CBG23764"/>
    <property type="match status" value="1"/>
</dbReference>
<dbReference type="STRING" id="407821.A0A087UE50"/>
<evidence type="ECO:0000313" key="1">
    <source>
        <dbReference type="EMBL" id="KFM75639.1"/>
    </source>
</evidence>